<evidence type="ECO:0000256" key="4">
    <source>
        <dbReference type="SAM" id="MobiDB-lite"/>
    </source>
</evidence>
<feature type="region of interest" description="Disordered" evidence="4">
    <location>
        <begin position="138"/>
        <end position="459"/>
    </location>
</feature>
<dbReference type="InterPro" id="IPR029294">
    <property type="entry name" value="hSH3"/>
</dbReference>
<dbReference type="EMBL" id="RJVU01035392">
    <property type="protein sequence ID" value="ROL47526.1"/>
    <property type="molecule type" value="Genomic_DNA"/>
</dbReference>
<dbReference type="InterPro" id="IPR001452">
    <property type="entry name" value="SH3_domain"/>
</dbReference>
<gene>
    <name evidence="6" type="ORF">DPX16_13241</name>
</gene>
<feature type="compositionally biased region" description="Pro residues" evidence="4">
    <location>
        <begin position="356"/>
        <end position="388"/>
    </location>
</feature>
<evidence type="ECO:0000256" key="2">
    <source>
        <dbReference type="ARBA" id="ARBA00022553"/>
    </source>
</evidence>
<feature type="compositionally biased region" description="Polar residues" evidence="4">
    <location>
        <begin position="175"/>
        <end position="187"/>
    </location>
</feature>
<dbReference type="InterPro" id="IPR036028">
    <property type="entry name" value="SH3-like_dom_sf"/>
</dbReference>
<proteinExistence type="predicted"/>
<sequence length="923" mass="100918">MSVPVSNSFSFLLSESTAQCVPLGQASHIRNLSRAYQLFLDNKSDVKAIMARFQAGGASMEGTPVVRPKPPVQPTLSSGPVVPAKKPVLETSLSGGATTTSTAPKPNYLKNTVNTARSAPDMHDPPKHNAFRNRFENTQENNKVNFKVPVKPKPPDLCQDSETKVPIPKVPLQKPPSSIMANDSKVTSPKPPPWVKDIPKAEDNSSSSNPTPPKMPLAPKPKSTMALLRQQPEESSTMESVTRPSPVSQMKPLSFRIKNSFNKPEEGVKESVKVPSANESVSKPVAPHKPNFPKKPSGPPVQTVNDDPSAPKKKPLTNSYALGSAPAKPNRPPNVNLEKFKKGSEVVPDIPGPKNVAPPPPPASHPSSQAPPPLPSQPFPPSLPPRHPGPLIQDENYDDVESLRESSGQKTEGSGSDGEIYEDLDDSRSAAESQPQKKQEKEIKNQKDREKKEKDAIKKFKITPPLQVIHQVKAKADCKGGKHDLCIKKGESVDIIRITDNPEGKWLGRSQDGSFGYVKTEMVEIDFSVLKNQGLSLPHNLENEEVYDDVESMDNQGNMNGQRVVLPPPPDDDVYDDIPDSNINPISLPPMKSKATKVHEDPKKQKKFEKEEKEFRKKFKYDGEIQVLHQATIATSKKASGKDLAVQAGETVDVINKSDPDKFICRNKEGKFGYVSANNIQPDEEVYDDIGDVDGSQEKGYEHLPPLDEAVAAHLCPPAAMGWKNKRALPSKPCRTTSALAGRAYSSAGQTASALHTMAILQVFQAKLLRSLDESGIDAPAFRDLRRSTDLALRATKATAQTIGRSMANLVVLESHLWLNFTEIKEIDKTAFLDSPVSPTGLFGPAVPSQAMRHFLPKRFSSASSRPRTVPTQHQSKPAPSTSQAAPPREQRQRARPAKRSSFPRRQGPRPRIVLDPTPPKSS</sequence>
<evidence type="ECO:0000256" key="1">
    <source>
        <dbReference type="ARBA" id="ARBA00022443"/>
    </source>
</evidence>
<feature type="compositionally biased region" description="Polar residues" evidence="4">
    <location>
        <begin position="233"/>
        <end position="248"/>
    </location>
</feature>
<evidence type="ECO:0000313" key="7">
    <source>
        <dbReference type="Proteomes" id="UP000281406"/>
    </source>
</evidence>
<keyword evidence="7" id="KW-1185">Reference proteome</keyword>
<evidence type="ECO:0000256" key="3">
    <source>
        <dbReference type="PROSITE-ProRule" id="PRU00192"/>
    </source>
</evidence>
<feature type="region of interest" description="Disordered" evidence="4">
    <location>
        <begin position="582"/>
        <end position="610"/>
    </location>
</feature>
<feature type="region of interest" description="Disordered" evidence="4">
    <location>
        <begin position="860"/>
        <end position="923"/>
    </location>
</feature>
<dbReference type="Proteomes" id="UP000281406">
    <property type="component" value="Unassembled WGS sequence"/>
</dbReference>
<dbReference type="GO" id="GO:0072659">
    <property type="term" value="P:protein localization to plasma membrane"/>
    <property type="evidence" value="ECO:0007669"/>
    <property type="project" value="TreeGrafter"/>
</dbReference>
<dbReference type="OrthoDB" id="9396701at2759"/>
<dbReference type="AlphaFoldDB" id="A0A3N0YMU3"/>
<dbReference type="PANTHER" id="PTHR16830">
    <property type="entry name" value="SH2 CONTAINING ADAPTOR PRAM-1 RELATED"/>
    <property type="match status" value="1"/>
</dbReference>
<feature type="domain" description="SH3" evidence="5">
    <location>
        <begin position="467"/>
        <end position="528"/>
    </location>
</feature>
<feature type="compositionally biased region" description="Polar residues" evidence="4">
    <location>
        <begin position="405"/>
        <end position="414"/>
    </location>
</feature>
<dbReference type="GO" id="GO:0050852">
    <property type="term" value="P:T cell receptor signaling pathway"/>
    <property type="evidence" value="ECO:0007669"/>
    <property type="project" value="TreeGrafter"/>
</dbReference>
<dbReference type="SMART" id="SM00326">
    <property type="entry name" value="SH3"/>
    <property type="match status" value="2"/>
</dbReference>
<feature type="compositionally biased region" description="Low complexity" evidence="4">
    <location>
        <begin position="92"/>
        <end position="103"/>
    </location>
</feature>
<dbReference type="PROSITE" id="PS50002">
    <property type="entry name" value="SH3"/>
    <property type="match status" value="2"/>
</dbReference>
<evidence type="ECO:0000259" key="5">
    <source>
        <dbReference type="PROSITE" id="PS50002"/>
    </source>
</evidence>
<dbReference type="PANTHER" id="PTHR16830:SF19">
    <property type="entry name" value="FYN-BINDING PROTEIN-LIKE-RELATED"/>
    <property type="match status" value="1"/>
</dbReference>
<feature type="compositionally biased region" description="Basic and acidic residues" evidence="4">
    <location>
        <begin position="263"/>
        <end position="272"/>
    </location>
</feature>
<dbReference type="GO" id="GO:0005886">
    <property type="term" value="C:plasma membrane"/>
    <property type="evidence" value="ECO:0007669"/>
    <property type="project" value="InterPro"/>
</dbReference>
<feature type="compositionally biased region" description="Basic and acidic residues" evidence="4">
    <location>
        <begin position="435"/>
        <end position="458"/>
    </location>
</feature>
<protein>
    <submittedName>
        <fullName evidence="6">FYN-binding protein 1</fullName>
    </submittedName>
</protein>
<feature type="compositionally biased region" description="Pro residues" evidence="4">
    <location>
        <begin position="210"/>
        <end position="219"/>
    </location>
</feature>
<feature type="compositionally biased region" description="Basic residues" evidence="4">
    <location>
        <begin position="894"/>
        <end position="909"/>
    </location>
</feature>
<keyword evidence="2" id="KW-0597">Phosphoprotein</keyword>
<organism evidence="6 7">
    <name type="scientific">Anabarilius grahami</name>
    <name type="common">Kanglang fish</name>
    <name type="synonym">Barilius grahami</name>
    <dbReference type="NCBI Taxonomy" id="495550"/>
    <lineage>
        <taxon>Eukaryota</taxon>
        <taxon>Metazoa</taxon>
        <taxon>Chordata</taxon>
        <taxon>Craniata</taxon>
        <taxon>Vertebrata</taxon>
        <taxon>Euteleostomi</taxon>
        <taxon>Actinopterygii</taxon>
        <taxon>Neopterygii</taxon>
        <taxon>Teleostei</taxon>
        <taxon>Ostariophysi</taxon>
        <taxon>Cypriniformes</taxon>
        <taxon>Xenocyprididae</taxon>
        <taxon>Xenocypridinae</taxon>
        <taxon>Xenocypridinae incertae sedis</taxon>
        <taxon>Anabarilius</taxon>
    </lineage>
</organism>
<feature type="compositionally biased region" description="Basic and acidic residues" evidence="4">
    <location>
        <begin position="597"/>
        <end position="610"/>
    </location>
</feature>
<feature type="compositionally biased region" description="Polar residues" evidence="4">
    <location>
        <begin position="861"/>
        <end position="883"/>
    </location>
</feature>
<name>A0A3N0YMU3_ANAGA</name>
<evidence type="ECO:0000313" key="6">
    <source>
        <dbReference type="EMBL" id="ROL47526.1"/>
    </source>
</evidence>
<keyword evidence="1 3" id="KW-0728">SH3 domain</keyword>
<comment type="caution">
    <text evidence="6">The sequence shown here is derived from an EMBL/GenBank/DDBJ whole genome shotgun (WGS) entry which is preliminary data.</text>
</comment>
<reference evidence="6 7" key="1">
    <citation type="submission" date="2018-10" db="EMBL/GenBank/DDBJ databases">
        <title>Genome assembly for a Yunnan-Guizhou Plateau 3E fish, Anabarilius grahami (Regan), and its evolutionary and genetic applications.</title>
        <authorList>
            <person name="Jiang W."/>
        </authorList>
    </citation>
    <scope>NUCLEOTIDE SEQUENCE [LARGE SCALE GENOMIC DNA]</scope>
    <source>
        <strain evidence="6">AG-KIZ</strain>
        <tissue evidence="6">Muscle</tissue>
    </source>
</reference>
<dbReference type="SUPFAM" id="SSF50044">
    <property type="entry name" value="SH3-domain"/>
    <property type="match status" value="2"/>
</dbReference>
<accession>A0A3N0YMU3</accession>
<feature type="region of interest" description="Disordered" evidence="4">
    <location>
        <begin position="92"/>
        <end position="111"/>
    </location>
</feature>
<dbReference type="InterPro" id="IPR043443">
    <property type="entry name" value="FYB1/2-like"/>
</dbReference>
<dbReference type="Pfam" id="PF14603">
    <property type="entry name" value="hSH3"/>
    <property type="match status" value="2"/>
</dbReference>
<dbReference type="Gene3D" id="2.30.30.40">
    <property type="entry name" value="SH3 Domains"/>
    <property type="match status" value="2"/>
</dbReference>
<feature type="domain" description="SH3" evidence="5">
    <location>
        <begin position="610"/>
        <end position="685"/>
    </location>
</feature>
<dbReference type="FunFam" id="2.30.30.40:FF:000133">
    <property type="entry name" value="FYN-binding protein-like isoform X2"/>
    <property type="match status" value="1"/>
</dbReference>
<dbReference type="GO" id="GO:0007229">
    <property type="term" value="P:integrin-mediated signaling pathway"/>
    <property type="evidence" value="ECO:0007669"/>
    <property type="project" value="InterPro"/>
</dbReference>